<dbReference type="InterPro" id="IPR012341">
    <property type="entry name" value="6hp_glycosidase-like_sf"/>
</dbReference>
<gene>
    <name evidence="1" type="ORF">OCU04_002228</name>
</gene>
<proteinExistence type="predicted"/>
<protein>
    <submittedName>
        <fullName evidence="1">Uncharacterized protein</fullName>
    </submittedName>
</protein>
<dbReference type="OrthoDB" id="6503935at2759"/>
<dbReference type="Proteomes" id="UP001152300">
    <property type="component" value="Unassembled WGS sequence"/>
</dbReference>
<sequence length="149" mass="16720">MWLITEDIFYKEAATIDSLASAMALSLAAVLCKTVDSKDIASEILRGEAAKKLMRKISNEREALGLAKVSLVISCYMFWAVAKAEIYEEVWKELLGAWRNMLGRDLTTWVKKGSIVKSDCHGWNATPMYETVGEIFGIKYPVTKNNEGY</sequence>
<evidence type="ECO:0000313" key="2">
    <source>
        <dbReference type="Proteomes" id="UP001152300"/>
    </source>
</evidence>
<accession>A0A9X0B143</accession>
<evidence type="ECO:0000313" key="1">
    <source>
        <dbReference type="EMBL" id="KAJ8071923.1"/>
    </source>
</evidence>
<reference evidence="1" key="1">
    <citation type="submission" date="2022-11" db="EMBL/GenBank/DDBJ databases">
        <title>Genome Resource of Sclerotinia nivalis Strain SnTB1, a Plant Pathogen Isolated from American Ginseng.</title>
        <authorList>
            <person name="Fan S."/>
        </authorList>
    </citation>
    <scope>NUCLEOTIDE SEQUENCE</scope>
    <source>
        <strain evidence="1">SnTB1</strain>
    </source>
</reference>
<dbReference type="EMBL" id="JAPEIS010000001">
    <property type="protein sequence ID" value="KAJ8071923.1"/>
    <property type="molecule type" value="Genomic_DNA"/>
</dbReference>
<dbReference type="GO" id="GO:0005975">
    <property type="term" value="P:carbohydrate metabolic process"/>
    <property type="evidence" value="ECO:0007669"/>
    <property type="project" value="InterPro"/>
</dbReference>
<organism evidence="1 2">
    <name type="scientific">Sclerotinia nivalis</name>
    <dbReference type="NCBI Taxonomy" id="352851"/>
    <lineage>
        <taxon>Eukaryota</taxon>
        <taxon>Fungi</taxon>
        <taxon>Dikarya</taxon>
        <taxon>Ascomycota</taxon>
        <taxon>Pezizomycotina</taxon>
        <taxon>Leotiomycetes</taxon>
        <taxon>Helotiales</taxon>
        <taxon>Sclerotiniaceae</taxon>
        <taxon>Sclerotinia</taxon>
    </lineage>
</organism>
<comment type="caution">
    <text evidence="1">The sequence shown here is derived from an EMBL/GenBank/DDBJ whole genome shotgun (WGS) entry which is preliminary data.</text>
</comment>
<dbReference type="AlphaFoldDB" id="A0A9X0B143"/>
<keyword evidence="2" id="KW-1185">Reference proteome</keyword>
<name>A0A9X0B143_9HELO</name>
<dbReference type="Gene3D" id="1.50.10.10">
    <property type="match status" value="1"/>
</dbReference>